<accession>A0A549THP1</accession>
<protein>
    <submittedName>
        <fullName evidence="3">Cellulose synthase</fullName>
    </submittedName>
</protein>
<proteinExistence type="predicted"/>
<name>A0A549THP1_9HYPH</name>
<dbReference type="InterPro" id="IPR011990">
    <property type="entry name" value="TPR-like_helical_dom_sf"/>
</dbReference>
<dbReference type="Proteomes" id="UP000316801">
    <property type="component" value="Unassembled WGS sequence"/>
</dbReference>
<feature type="signal peptide" evidence="2">
    <location>
        <begin position="1"/>
        <end position="28"/>
    </location>
</feature>
<dbReference type="SMART" id="SM00028">
    <property type="entry name" value="TPR"/>
    <property type="match status" value="5"/>
</dbReference>
<keyword evidence="2" id="KW-0732">Signal</keyword>
<dbReference type="Gene3D" id="1.25.40.10">
    <property type="entry name" value="Tetratricopeptide repeat domain"/>
    <property type="match status" value="2"/>
</dbReference>
<sequence length="727" mass="79300">MSMTHRKAALAAVPLAIGLLAAVPDLSAAQDTHAGSAPLLSLERQGRLRAIDDAVANDARSATGSRVAQVRTVQDTPTTQPQPVAAPSGEPDLSALRYFASRGDTARLQAEIARLRALYPNWTPPADPLAVPQNVDRQLEQLWQFYSEGRYAEVRAAITDRQTREPGWTPPADLLNRLALGEARTRLINASDQKQYATVIELGASNPNLLNCSDVDVLWRIAESFVRTERRQRGVDAYRYILQHCDNPQERLATAQKALDLLPLADVKPLLALERTLPDGQPEFASLRDGLARRAVAEANKAKRTDVDPADVDRLEALATSGNDVADMLLLGWYLRGKGDLDRAEPWFRKAIDREPSASAAQGLALILVARGRPGEAEAVIFPWRADSDDAQATYLASATNFLALTPAPVIAPEILTRMASEILNAKYVAGAQQLGWYAQAFKQPQVAARWFETALRWDPQDEPSAYGLLIARDSLNDRPGVAEIQRNWVDKSPRIAAYFEGVATATVPREPRTARAPAPVERVEREEATRQPMPPRPASPTVRTASEPRRPARQSACQATAINAAPATAQQQLMQGWCLMDLQRPLEAAEAFEAALKSPTVAIREDAAYGQSLAYLRLGLTDSAAVAATKSPLRPARAAELQVAILANRALAAFSAQRYRETLIYLDQRAALKAETTDLMILRANAYRALGDTASALQIFRVLAEVGNGDAMKGVEEIRSMDDHNG</sequence>
<comment type="caution">
    <text evidence="3">The sequence shown here is derived from an EMBL/GenBank/DDBJ whole genome shotgun (WGS) entry which is preliminary data.</text>
</comment>
<dbReference type="InterPro" id="IPR019734">
    <property type="entry name" value="TPR_rpt"/>
</dbReference>
<keyword evidence="4" id="KW-1185">Reference proteome</keyword>
<gene>
    <name evidence="3" type="ORF">FNA46_01210</name>
</gene>
<evidence type="ECO:0000313" key="4">
    <source>
        <dbReference type="Proteomes" id="UP000316801"/>
    </source>
</evidence>
<evidence type="ECO:0000313" key="3">
    <source>
        <dbReference type="EMBL" id="TRL42634.1"/>
    </source>
</evidence>
<evidence type="ECO:0000256" key="1">
    <source>
        <dbReference type="SAM" id="MobiDB-lite"/>
    </source>
</evidence>
<dbReference type="AlphaFoldDB" id="A0A549THP1"/>
<evidence type="ECO:0000256" key="2">
    <source>
        <dbReference type="SAM" id="SignalP"/>
    </source>
</evidence>
<feature type="chain" id="PRO_5021700837" evidence="2">
    <location>
        <begin position="29"/>
        <end position="727"/>
    </location>
</feature>
<dbReference type="EMBL" id="VJMG01000004">
    <property type="protein sequence ID" value="TRL42634.1"/>
    <property type="molecule type" value="Genomic_DNA"/>
</dbReference>
<feature type="compositionally biased region" description="Low complexity" evidence="1">
    <location>
        <begin position="511"/>
        <end position="521"/>
    </location>
</feature>
<dbReference type="SUPFAM" id="SSF48452">
    <property type="entry name" value="TPR-like"/>
    <property type="match status" value="2"/>
</dbReference>
<reference evidence="3 4" key="1">
    <citation type="submission" date="2019-07" db="EMBL/GenBank/DDBJ databases">
        <title>Ln-dependent methylotrophs.</title>
        <authorList>
            <person name="Tani A."/>
        </authorList>
    </citation>
    <scope>NUCLEOTIDE SEQUENCE [LARGE SCALE GENOMIC DNA]</scope>
    <source>
        <strain evidence="3 4">SM12</strain>
    </source>
</reference>
<feature type="region of interest" description="Disordered" evidence="1">
    <location>
        <begin position="62"/>
        <end position="90"/>
    </location>
</feature>
<feature type="region of interest" description="Disordered" evidence="1">
    <location>
        <begin position="511"/>
        <end position="554"/>
    </location>
</feature>
<feature type="compositionally biased region" description="Low complexity" evidence="1">
    <location>
        <begin position="69"/>
        <end position="87"/>
    </location>
</feature>
<dbReference type="RefSeq" id="WP_142880515.1">
    <property type="nucleotide sequence ID" value="NZ_VJMG01000004.1"/>
</dbReference>
<organism evidence="3 4">
    <name type="scientific">Rhizobium straminoryzae</name>
    <dbReference type="NCBI Taxonomy" id="1387186"/>
    <lineage>
        <taxon>Bacteria</taxon>
        <taxon>Pseudomonadati</taxon>
        <taxon>Pseudomonadota</taxon>
        <taxon>Alphaproteobacteria</taxon>
        <taxon>Hyphomicrobiales</taxon>
        <taxon>Rhizobiaceae</taxon>
        <taxon>Rhizobium/Agrobacterium group</taxon>
        <taxon>Rhizobium</taxon>
    </lineage>
</organism>
<dbReference type="Pfam" id="PF13181">
    <property type="entry name" value="TPR_8"/>
    <property type="match status" value="1"/>
</dbReference>